<dbReference type="InterPro" id="IPR019199">
    <property type="entry name" value="Virulence_VapD/CRISPR_Cas2"/>
</dbReference>
<evidence type="ECO:0000313" key="4">
    <source>
        <dbReference type="Proteomes" id="UP000199647"/>
    </source>
</evidence>
<dbReference type="GO" id="GO:0016787">
    <property type="term" value="F:hydrolase activity"/>
    <property type="evidence" value="ECO:0007669"/>
    <property type="project" value="UniProtKB-KW"/>
</dbReference>
<keyword evidence="4" id="KW-1185">Reference proteome</keyword>
<proteinExistence type="predicted"/>
<dbReference type="Pfam" id="PF09827">
    <property type="entry name" value="CRISPR_Cas2"/>
    <property type="match status" value="1"/>
</dbReference>
<dbReference type="EMBL" id="FOFG01000014">
    <property type="protein sequence ID" value="SER26717.1"/>
    <property type="molecule type" value="Genomic_DNA"/>
</dbReference>
<evidence type="ECO:0000256" key="1">
    <source>
        <dbReference type="ARBA" id="ARBA00022722"/>
    </source>
</evidence>
<keyword evidence="1" id="KW-0540">Nuclease</keyword>
<dbReference type="Proteomes" id="UP000199647">
    <property type="component" value="Unassembled WGS sequence"/>
</dbReference>
<protein>
    <submittedName>
        <fullName evidence="3">Virulence-associated protein VapD</fullName>
    </submittedName>
</protein>
<dbReference type="RefSeq" id="WP_092498474.1">
    <property type="nucleotide sequence ID" value="NZ_FOFG01000014.1"/>
</dbReference>
<gene>
    <name evidence="3" type="ORF">SAMN05216548_11433</name>
</gene>
<name>A0A1H9MTA3_9HYPH</name>
<dbReference type="AlphaFoldDB" id="A0A1H9MTA3"/>
<evidence type="ECO:0000313" key="3">
    <source>
        <dbReference type="EMBL" id="SER26717.1"/>
    </source>
</evidence>
<reference evidence="3 4" key="1">
    <citation type="submission" date="2016-10" db="EMBL/GenBank/DDBJ databases">
        <authorList>
            <person name="de Groot N.N."/>
        </authorList>
    </citation>
    <scope>NUCLEOTIDE SEQUENCE [LARGE SCALE GENOMIC DNA]</scope>
    <source>
        <strain evidence="3 4">A52C2</strain>
    </source>
</reference>
<dbReference type="OrthoDB" id="8611858at2"/>
<organism evidence="3 4">
    <name type="scientific">Faunimonas pinastri</name>
    <dbReference type="NCBI Taxonomy" id="1855383"/>
    <lineage>
        <taxon>Bacteria</taxon>
        <taxon>Pseudomonadati</taxon>
        <taxon>Pseudomonadota</taxon>
        <taxon>Alphaproteobacteria</taxon>
        <taxon>Hyphomicrobiales</taxon>
        <taxon>Afifellaceae</taxon>
        <taxon>Faunimonas</taxon>
    </lineage>
</organism>
<keyword evidence="2" id="KW-0378">Hydrolase</keyword>
<accession>A0A1H9MTA3</accession>
<dbReference type="GO" id="GO:0004518">
    <property type="term" value="F:nuclease activity"/>
    <property type="evidence" value="ECO:0007669"/>
    <property type="project" value="UniProtKB-KW"/>
</dbReference>
<dbReference type="Gene3D" id="3.30.70.240">
    <property type="match status" value="1"/>
</dbReference>
<evidence type="ECO:0000256" key="2">
    <source>
        <dbReference type="ARBA" id="ARBA00022801"/>
    </source>
</evidence>
<sequence length="111" mass="12557">MYAIAFDMDQEALAAHYPGNSPNNAYESVRRVLERFGFHRQQGSVYFGNDTVTPVTCVMAVQAMQKRYPWFGKAVSDIRMLRIEEHSDLLPAIAELELELEEPDANFATSA</sequence>